<evidence type="ECO:0000313" key="6">
    <source>
        <dbReference type="EMBL" id="RMQ32730.1"/>
    </source>
</evidence>
<dbReference type="GO" id="GO:0140359">
    <property type="term" value="F:ABC-type transporter activity"/>
    <property type="evidence" value="ECO:0007669"/>
    <property type="project" value="InterPro"/>
</dbReference>
<dbReference type="PANTHER" id="PTHR46743:SF2">
    <property type="entry name" value="TEICHOIC ACIDS EXPORT ATP-BINDING PROTEIN TAGH"/>
    <property type="match status" value="1"/>
</dbReference>
<evidence type="ECO:0000256" key="1">
    <source>
        <dbReference type="ARBA" id="ARBA00005417"/>
    </source>
</evidence>
<dbReference type="Gene3D" id="3.40.50.300">
    <property type="entry name" value="P-loop containing nucleotide triphosphate hydrolases"/>
    <property type="match status" value="1"/>
</dbReference>
<evidence type="ECO:0000313" key="8">
    <source>
        <dbReference type="Proteomes" id="UP000276194"/>
    </source>
</evidence>
<comment type="caution">
    <text evidence="7">The sequence shown here is derived from an EMBL/GenBank/DDBJ whole genome shotgun (WGS) entry which is preliminary data.</text>
</comment>
<dbReference type="InterPro" id="IPR015860">
    <property type="entry name" value="ABC_transpr_TagH-like"/>
</dbReference>
<dbReference type="GO" id="GO:0016887">
    <property type="term" value="F:ATP hydrolysis activity"/>
    <property type="evidence" value="ECO:0007669"/>
    <property type="project" value="InterPro"/>
</dbReference>
<dbReference type="GO" id="GO:0016020">
    <property type="term" value="C:membrane"/>
    <property type="evidence" value="ECO:0007669"/>
    <property type="project" value="InterPro"/>
</dbReference>
<organism evidence="7 8">
    <name type="scientific">Pseudomonas amygdali pv. mori</name>
    <dbReference type="NCBI Taxonomy" id="34065"/>
    <lineage>
        <taxon>Bacteria</taxon>
        <taxon>Pseudomonadati</taxon>
        <taxon>Pseudomonadota</taxon>
        <taxon>Gammaproteobacteria</taxon>
        <taxon>Pseudomonadales</taxon>
        <taxon>Pseudomonadaceae</taxon>
        <taxon>Pseudomonas</taxon>
        <taxon>Pseudomonas amygdali</taxon>
    </lineage>
</organism>
<proteinExistence type="inferred from homology"/>
<evidence type="ECO:0000256" key="3">
    <source>
        <dbReference type="ARBA" id="ARBA00022741"/>
    </source>
</evidence>
<dbReference type="EMBL" id="RBTD01000440">
    <property type="protein sequence ID" value="RMT13011.1"/>
    <property type="molecule type" value="Genomic_DNA"/>
</dbReference>
<dbReference type="InterPro" id="IPR027417">
    <property type="entry name" value="P-loop_NTPase"/>
</dbReference>
<dbReference type="AlphaFoldDB" id="A0A3M5IQ37"/>
<dbReference type="Pfam" id="PF00005">
    <property type="entry name" value="ABC_tran"/>
    <property type="match status" value="1"/>
</dbReference>
<keyword evidence="4 7" id="KW-0067">ATP-binding</keyword>
<dbReference type="Proteomes" id="UP000276194">
    <property type="component" value="Unassembled WGS sequence"/>
</dbReference>
<dbReference type="RefSeq" id="WP_058408005.1">
    <property type="nucleotide sequence ID" value="NZ_RBRD01000258.1"/>
</dbReference>
<feature type="domain" description="ABC transporter" evidence="5">
    <location>
        <begin position="23"/>
        <end position="239"/>
    </location>
</feature>
<evidence type="ECO:0000256" key="4">
    <source>
        <dbReference type="ARBA" id="ARBA00022840"/>
    </source>
</evidence>
<dbReference type="CDD" id="cd03220">
    <property type="entry name" value="ABC_KpsT_Wzt"/>
    <property type="match status" value="1"/>
</dbReference>
<dbReference type="PROSITE" id="PS50893">
    <property type="entry name" value="ABC_TRANSPORTER_2"/>
    <property type="match status" value="1"/>
</dbReference>
<comment type="similarity">
    <text evidence="1">Belongs to the ABC transporter superfamily.</text>
</comment>
<reference evidence="8 9" key="1">
    <citation type="submission" date="2018-08" db="EMBL/GenBank/DDBJ databases">
        <title>Recombination of ecologically and evolutionarily significant loci maintains genetic cohesion in the Pseudomonas syringae species complex.</title>
        <authorList>
            <person name="Dillon M."/>
            <person name="Thakur S."/>
            <person name="Almeida R.N.D."/>
            <person name="Weir B.S."/>
            <person name="Guttman D.S."/>
        </authorList>
    </citation>
    <scope>NUCLEOTIDE SEQUENCE [LARGE SCALE GENOMIC DNA]</scope>
    <source>
        <strain evidence="6 9">ICMP 535</strain>
        <strain evidence="7 8">ICMP 6941</strain>
    </source>
</reference>
<dbReference type="PROSITE" id="PS00211">
    <property type="entry name" value="ABC_TRANSPORTER_1"/>
    <property type="match status" value="1"/>
</dbReference>
<evidence type="ECO:0000259" key="5">
    <source>
        <dbReference type="PROSITE" id="PS50893"/>
    </source>
</evidence>
<dbReference type="SUPFAM" id="SSF52540">
    <property type="entry name" value="P-loop containing nucleoside triphosphate hydrolases"/>
    <property type="match status" value="1"/>
</dbReference>
<name>A0A3M5IQ37_PSEA0</name>
<keyword evidence="2" id="KW-0813">Transport</keyword>
<keyword evidence="3" id="KW-0547">Nucleotide-binding</keyword>
<gene>
    <name evidence="7" type="ORF">ALP52_02484</name>
    <name evidence="6" type="ORF">ALQ05_200041</name>
</gene>
<protein>
    <submittedName>
        <fullName evidence="7">O-antigen export system ATP-binding protein RfbE</fullName>
    </submittedName>
</protein>
<dbReference type="GO" id="GO:0005524">
    <property type="term" value="F:ATP binding"/>
    <property type="evidence" value="ECO:0007669"/>
    <property type="project" value="UniProtKB-KW"/>
</dbReference>
<evidence type="ECO:0000313" key="7">
    <source>
        <dbReference type="EMBL" id="RMT13011.1"/>
    </source>
</evidence>
<dbReference type="InterPro" id="IPR050683">
    <property type="entry name" value="Bact_Polysacc_Export_ATP-bd"/>
</dbReference>
<dbReference type="InterPro" id="IPR003593">
    <property type="entry name" value="AAA+_ATPase"/>
</dbReference>
<evidence type="ECO:0000313" key="9">
    <source>
        <dbReference type="Proteomes" id="UP000279553"/>
    </source>
</evidence>
<sequence>MSYIEIKAVTVDYPILDVSRRSFKKDALSWVTGGSVGGNTKHVSVRALDNIDLSIKSGEKIGLLGHNGSGKSTLLKVIAGVYYPTAGNISCSGKITSLLDLTLGMEMEATGYENIFLRGVIMGVSPKQIKKTVKDIAEFSGLGDYLKLPIRTYSSGMLVRLGFSISTAFPADIILMDEWLGVGDAKFQEEANKRLQEMTENAAILVLASHSPDLIEEACNRCVRLEHGVIVEDYKIGACA</sequence>
<dbReference type="EMBL" id="RBRD01000258">
    <property type="protein sequence ID" value="RMQ32730.1"/>
    <property type="molecule type" value="Genomic_DNA"/>
</dbReference>
<dbReference type="InterPro" id="IPR003439">
    <property type="entry name" value="ABC_transporter-like_ATP-bd"/>
</dbReference>
<dbReference type="SMART" id="SM00382">
    <property type="entry name" value="AAA"/>
    <property type="match status" value="1"/>
</dbReference>
<accession>A0A3M5IQ37</accession>
<dbReference type="PANTHER" id="PTHR46743">
    <property type="entry name" value="TEICHOIC ACIDS EXPORT ATP-BINDING PROTEIN TAGH"/>
    <property type="match status" value="1"/>
</dbReference>
<dbReference type="Proteomes" id="UP000279553">
    <property type="component" value="Unassembled WGS sequence"/>
</dbReference>
<evidence type="ECO:0000256" key="2">
    <source>
        <dbReference type="ARBA" id="ARBA00022448"/>
    </source>
</evidence>
<dbReference type="InterPro" id="IPR017871">
    <property type="entry name" value="ABC_transporter-like_CS"/>
</dbReference>